<dbReference type="AlphaFoldDB" id="A0AAJ1D2Y5"/>
<sequence>MFAIVDVNSFYASCEKVFRPDLRNQAVVVLSNNDLNGEKR</sequence>
<dbReference type="GO" id="GO:0006281">
    <property type="term" value="P:DNA repair"/>
    <property type="evidence" value="ECO:0007669"/>
    <property type="project" value="InterPro"/>
</dbReference>
<dbReference type="InterPro" id="IPR043502">
    <property type="entry name" value="DNA/RNA_pol_sf"/>
</dbReference>
<organism evidence="2 3">
    <name type="scientific">Pantoea ananas</name>
    <name type="common">Erwinia uredovora</name>
    <dbReference type="NCBI Taxonomy" id="553"/>
    <lineage>
        <taxon>Bacteria</taxon>
        <taxon>Pseudomonadati</taxon>
        <taxon>Pseudomonadota</taxon>
        <taxon>Gammaproteobacteria</taxon>
        <taxon>Enterobacterales</taxon>
        <taxon>Erwiniaceae</taxon>
        <taxon>Pantoea</taxon>
    </lineage>
</organism>
<accession>A0AAJ1D2Y5</accession>
<dbReference type="SUPFAM" id="SSF56672">
    <property type="entry name" value="DNA/RNA polymerases"/>
    <property type="match status" value="1"/>
</dbReference>
<dbReference type="Gene3D" id="3.40.1170.60">
    <property type="match status" value="1"/>
</dbReference>
<proteinExistence type="predicted"/>
<name>A0AAJ1D2Y5_PANAN</name>
<dbReference type="InterPro" id="IPR001126">
    <property type="entry name" value="UmuC"/>
</dbReference>
<comment type="caution">
    <text evidence="2">The sequence shown here is derived from an EMBL/GenBank/DDBJ whole genome shotgun (WGS) entry which is preliminary data.</text>
</comment>
<dbReference type="EMBL" id="JANFVX010000027">
    <property type="protein sequence ID" value="MCW0346283.1"/>
    <property type="molecule type" value="Genomic_DNA"/>
</dbReference>
<reference evidence="2" key="1">
    <citation type="submission" date="2022-06" db="EMBL/GenBank/DDBJ databases">
        <title>Dynamics of rice microbiomes reveals core vertical transmitted seed endophytes.</title>
        <authorList>
            <person name="Liao K."/>
            <person name="Zhang X."/>
        </authorList>
    </citation>
    <scope>NUCLEOTIDE SEQUENCE</scope>
    <source>
        <strain evidence="2">JT1-17</strain>
    </source>
</reference>
<evidence type="ECO:0000313" key="3">
    <source>
        <dbReference type="Proteomes" id="UP001208888"/>
    </source>
</evidence>
<evidence type="ECO:0000259" key="1">
    <source>
        <dbReference type="PROSITE" id="PS50173"/>
    </source>
</evidence>
<evidence type="ECO:0000313" key="2">
    <source>
        <dbReference type="EMBL" id="MCW0346283.1"/>
    </source>
</evidence>
<feature type="domain" description="UmuC" evidence="1">
    <location>
        <begin position="2"/>
        <end position="40"/>
    </location>
</feature>
<gene>
    <name evidence="2" type="ORF">NB703_004376</name>
</gene>
<dbReference type="Proteomes" id="UP001208888">
    <property type="component" value="Unassembled WGS sequence"/>
</dbReference>
<dbReference type="Pfam" id="PF00817">
    <property type="entry name" value="IMS"/>
    <property type="match status" value="1"/>
</dbReference>
<protein>
    <submittedName>
        <fullName evidence="2">Protein UmuC</fullName>
    </submittedName>
</protein>
<dbReference type="PROSITE" id="PS50173">
    <property type="entry name" value="UMUC"/>
    <property type="match status" value="1"/>
</dbReference>